<dbReference type="AlphaFoldDB" id="A0A397W215"/>
<evidence type="ECO:0000313" key="1">
    <source>
        <dbReference type="EMBL" id="RIB28805.1"/>
    </source>
</evidence>
<name>A0A397W215_9GLOM</name>
<evidence type="ECO:0000313" key="2">
    <source>
        <dbReference type="Proteomes" id="UP000266673"/>
    </source>
</evidence>
<accession>A0A397W215</accession>
<proteinExistence type="predicted"/>
<dbReference type="EMBL" id="QKWP01000055">
    <property type="protein sequence ID" value="RIB28805.1"/>
    <property type="molecule type" value="Genomic_DNA"/>
</dbReference>
<comment type="caution">
    <text evidence="1">The sequence shown here is derived from an EMBL/GenBank/DDBJ whole genome shotgun (WGS) entry which is preliminary data.</text>
</comment>
<gene>
    <name evidence="1" type="ORF">C2G38_1361732</name>
</gene>
<keyword evidence="2" id="KW-1185">Reference proteome</keyword>
<organism evidence="1 2">
    <name type="scientific">Gigaspora rosea</name>
    <dbReference type="NCBI Taxonomy" id="44941"/>
    <lineage>
        <taxon>Eukaryota</taxon>
        <taxon>Fungi</taxon>
        <taxon>Fungi incertae sedis</taxon>
        <taxon>Mucoromycota</taxon>
        <taxon>Glomeromycotina</taxon>
        <taxon>Glomeromycetes</taxon>
        <taxon>Diversisporales</taxon>
        <taxon>Gigasporaceae</taxon>
        <taxon>Gigaspora</taxon>
    </lineage>
</organism>
<dbReference type="Proteomes" id="UP000266673">
    <property type="component" value="Unassembled WGS sequence"/>
</dbReference>
<protein>
    <submittedName>
        <fullName evidence="1">Uncharacterized protein</fullName>
    </submittedName>
</protein>
<dbReference type="OrthoDB" id="10568114at2759"/>
<reference evidence="1 2" key="1">
    <citation type="submission" date="2018-06" db="EMBL/GenBank/DDBJ databases">
        <title>Comparative genomics reveals the genomic features of Rhizophagus irregularis, R. cerebriforme, R. diaphanum and Gigaspora rosea, and their symbiotic lifestyle signature.</title>
        <authorList>
            <person name="Morin E."/>
            <person name="San Clemente H."/>
            <person name="Chen E.C.H."/>
            <person name="De La Providencia I."/>
            <person name="Hainaut M."/>
            <person name="Kuo A."/>
            <person name="Kohler A."/>
            <person name="Murat C."/>
            <person name="Tang N."/>
            <person name="Roy S."/>
            <person name="Loubradou J."/>
            <person name="Henrissat B."/>
            <person name="Grigoriev I.V."/>
            <person name="Corradi N."/>
            <person name="Roux C."/>
            <person name="Martin F.M."/>
        </authorList>
    </citation>
    <scope>NUCLEOTIDE SEQUENCE [LARGE SCALE GENOMIC DNA]</scope>
    <source>
        <strain evidence="1 2">DAOM 194757</strain>
    </source>
</reference>
<sequence>MKKLYIYACHRVEIILLTECLGRKLIIDTTVETARETILLLKKNIDKRISEKDEEMQEDYSKIVSEIEECCNEFSDDKIRKTKEDCDNRISETKEDCDKRIRDMKVYCGYSICDMEVSCDNRISEIKENYDSRISETKKDFEKETRANLLLT</sequence>